<dbReference type="SFLD" id="SFLDS00036">
    <property type="entry name" value="Aromatic_Prenyltransferase"/>
    <property type="match status" value="1"/>
</dbReference>
<accession>A0A2W2E6N7</accession>
<keyword evidence="3" id="KW-0808">Transferase</keyword>
<reference evidence="5 6" key="1">
    <citation type="submission" date="2018-01" db="EMBL/GenBank/DDBJ databases">
        <title>Draft genome sequence of Jishengella endophytica.</title>
        <authorList>
            <person name="Sahin N."/>
            <person name="Ay H."/>
            <person name="Saygin H."/>
        </authorList>
    </citation>
    <scope>NUCLEOTIDE SEQUENCE [LARGE SCALE GENOMIC DNA]</scope>
    <source>
        <strain evidence="5 6">DSM 45430</strain>
    </source>
</reference>
<protein>
    <recommendedName>
        <fullName evidence="7">Prenyltransferase</fullName>
    </recommendedName>
</protein>
<comment type="similarity">
    <text evidence="1">Belongs to the aromatic prenyltransferase family.</text>
</comment>
<keyword evidence="6" id="KW-1185">Reference proteome</keyword>
<evidence type="ECO:0008006" key="7">
    <source>
        <dbReference type="Google" id="ProtNLM"/>
    </source>
</evidence>
<evidence type="ECO:0000256" key="2">
    <source>
        <dbReference type="ARBA" id="ARBA00022602"/>
    </source>
</evidence>
<dbReference type="Proteomes" id="UP000248627">
    <property type="component" value="Unassembled WGS sequence"/>
</dbReference>
<dbReference type="EMBL" id="POTX01000007">
    <property type="protein sequence ID" value="PZG00544.1"/>
    <property type="molecule type" value="Genomic_DNA"/>
</dbReference>
<evidence type="ECO:0000256" key="1">
    <source>
        <dbReference type="ARBA" id="ARBA00005368"/>
    </source>
</evidence>
<evidence type="ECO:0000313" key="6">
    <source>
        <dbReference type="Proteomes" id="UP000248627"/>
    </source>
</evidence>
<organism evidence="5 6">
    <name type="scientific">Micromonospora endophytica</name>
    <dbReference type="NCBI Taxonomy" id="515350"/>
    <lineage>
        <taxon>Bacteria</taxon>
        <taxon>Bacillati</taxon>
        <taxon>Actinomycetota</taxon>
        <taxon>Actinomycetes</taxon>
        <taxon>Micromonosporales</taxon>
        <taxon>Micromonosporaceae</taxon>
        <taxon>Micromonospora</taxon>
    </lineage>
</organism>
<dbReference type="AlphaFoldDB" id="A0A2W2E6N7"/>
<proteinExistence type="inferred from homology"/>
<feature type="region of interest" description="Disordered" evidence="4">
    <location>
        <begin position="1"/>
        <end position="33"/>
    </location>
</feature>
<dbReference type="SFLD" id="SFLDG01163">
    <property type="entry name" value="II"/>
    <property type="match status" value="1"/>
</dbReference>
<gene>
    <name evidence="5" type="ORF">C1I93_02170</name>
</gene>
<dbReference type="InterPro" id="IPR020965">
    <property type="entry name" value="Prenyltransferase_CloQ"/>
</dbReference>
<feature type="compositionally biased region" description="Basic and acidic residues" evidence="4">
    <location>
        <begin position="1"/>
        <end position="13"/>
    </location>
</feature>
<dbReference type="OrthoDB" id="4515750at2"/>
<evidence type="ECO:0000256" key="4">
    <source>
        <dbReference type="SAM" id="MobiDB-lite"/>
    </source>
</evidence>
<evidence type="ECO:0000256" key="3">
    <source>
        <dbReference type="ARBA" id="ARBA00022679"/>
    </source>
</evidence>
<evidence type="ECO:0000313" key="5">
    <source>
        <dbReference type="EMBL" id="PZG00544.1"/>
    </source>
</evidence>
<dbReference type="InterPro" id="IPR036239">
    <property type="entry name" value="PrenylTrfase-like_sf"/>
</dbReference>
<dbReference type="GO" id="GO:0004659">
    <property type="term" value="F:prenyltransferase activity"/>
    <property type="evidence" value="ECO:0007669"/>
    <property type="project" value="UniProtKB-KW"/>
</dbReference>
<dbReference type="SUPFAM" id="SSF143492">
    <property type="entry name" value="Prenyltransferase-like"/>
    <property type="match status" value="1"/>
</dbReference>
<comment type="caution">
    <text evidence="5">The sequence shown here is derived from an EMBL/GenBank/DDBJ whole genome shotgun (WGS) entry which is preliminary data.</text>
</comment>
<sequence>MRLRGDEDGHEGLRSGAPGRHPRPSRSVCDEDPLTTLSSTSGGCVSDVAAVDGVYQAIEESAQLVNATGSGDKLRSILTAYQDVLAQAGIVFTVQTGERNAGELDYTISFASGCDDPYGVAVAHGFVVPTGHPVDNLLSDLRDRYPISEYMIDCGVAGGFKKVYAHFPLELRTVRELTDIPSMPPALAANADLLARHGFHEVAMIAIDYRRRTMNAYFTRLSPASLDPASIRSFLREIGLPEPDEALVEFAARSFRVNVTIGWDTPGIMRVCFAPAPGRGLLAAAPPAITDRLGPHIEKFVRNAPHSYGGASINLFGVKWTPEGECLDVASYYQASPLMRKMWMAFYKEEL</sequence>
<name>A0A2W2E6N7_9ACTN</name>
<keyword evidence="2" id="KW-0637">Prenyltransferase</keyword>
<dbReference type="InterPro" id="IPR033964">
    <property type="entry name" value="ABBA"/>
</dbReference>
<dbReference type="Pfam" id="PF11468">
    <property type="entry name" value="PTase_Orf2"/>
    <property type="match status" value="1"/>
</dbReference>